<evidence type="ECO:0000313" key="1">
    <source>
        <dbReference type="EMBL" id="RFT30526.1"/>
    </source>
</evidence>
<accession>A0A3A1X507</accession>
<comment type="caution">
    <text evidence="1">The sequence shown here is derived from an EMBL/GenBank/DDBJ whole genome shotgun (WGS) entry which is preliminary data.</text>
</comment>
<dbReference type="Proteomes" id="UP000258379">
    <property type="component" value="Unassembled WGS sequence"/>
</dbReference>
<dbReference type="AlphaFoldDB" id="A0A3A1X507"/>
<name>A0A3A1X507_GARVA</name>
<protein>
    <submittedName>
        <fullName evidence="1">Pilus assembly protein TadE</fullName>
    </submittedName>
</protein>
<dbReference type="EMBL" id="NNRU01000001">
    <property type="protein sequence ID" value="RFT30526.1"/>
    <property type="molecule type" value="Genomic_DNA"/>
</dbReference>
<reference evidence="1 2" key="1">
    <citation type="submission" date="2017-07" db="EMBL/GenBank/DDBJ databases">
        <title>A comparative genomics approach to explaining the enigmatic role of Gardnerella vaginalis in the vaginal microbiome.</title>
        <authorList>
            <person name="Vancuren S.J."/>
            <person name="Hill J.E."/>
        </authorList>
    </citation>
    <scope>NUCLEOTIDE SEQUENCE [LARGE SCALE GENOMIC DNA]</scope>
    <source>
        <strain evidence="1 2">WP023</strain>
    </source>
</reference>
<sequence>SLSVPLRLPMVNKINVTARAGLIDCG</sequence>
<organism evidence="1 2">
    <name type="scientific">Gardnerella vaginalis</name>
    <dbReference type="NCBI Taxonomy" id="2702"/>
    <lineage>
        <taxon>Bacteria</taxon>
        <taxon>Bacillati</taxon>
        <taxon>Actinomycetota</taxon>
        <taxon>Actinomycetes</taxon>
        <taxon>Bifidobacteriales</taxon>
        <taxon>Bifidobacteriaceae</taxon>
        <taxon>Gardnerella</taxon>
    </lineage>
</organism>
<gene>
    <name evidence="1" type="ORF">CG405_01090</name>
</gene>
<evidence type="ECO:0000313" key="2">
    <source>
        <dbReference type="Proteomes" id="UP000258379"/>
    </source>
</evidence>
<feature type="non-terminal residue" evidence="1">
    <location>
        <position position="1"/>
    </location>
</feature>
<proteinExistence type="predicted"/>